<dbReference type="EMBL" id="NBIV01000135">
    <property type="protein sequence ID" value="PXF43166.1"/>
    <property type="molecule type" value="Genomic_DNA"/>
</dbReference>
<dbReference type="STRING" id="448386.A0A2V3IM54"/>
<dbReference type="InterPro" id="IPR018788">
    <property type="entry name" value="Proteasome_assmbl_chp_3"/>
</dbReference>
<protein>
    <submittedName>
        <fullName evidence="1">Proteasome assembly chaperone 3</fullName>
    </submittedName>
</protein>
<proteinExistence type="predicted"/>
<sequence>MVGPLDPNAHSHDIPVSAPADDGGHNAHFIKSATVEINGRSTDFLVQPFSDRIFVLVTQMRKMGTTLSASKEVTIAGAESFSVQTLVGIRDMPELELCARAVISKISDDGCSKPLLISLALKDHSMRTIRAVIEKVGELRVW</sequence>
<dbReference type="PANTHER" id="PTHR31051">
    <property type="entry name" value="PROTEASOME ASSEMBLY CHAPERONE 3"/>
    <property type="match status" value="1"/>
</dbReference>
<name>A0A2V3IM54_9FLOR</name>
<keyword evidence="2" id="KW-1185">Reference proteome</keyword>
<dbReference type="InterPro" id="IPR053720">
    <property type="entry name" value="Psm_Assembly_Chaperone"/>
</dbReference>
<gene>
    <name evidence="1" type="ORF">BWQ96_07110</name>
</gene>
<evidence type="ECO:0000313" key="1">
    <source>
        <dbReference type="EMBL" id="PXF43166.1"/>
    </source>
</evidence>
<keyword evidence="1" id="KW-0647">Proteasome</keyword>
<dbReference type="GO" id="GO:0043248">
    <property type="term" value="P:proteasome assembly"/>
    <property type="evidence" value="ECO:0007669"/>
    <property type="project" value="InterPro"/>
</dbReference>
<evidence type="ECO:0000313" key="2">
    <source>
        <dbReference type="Proteomes" id="UP000247409"/>
    </source>
</evidence>
<comment type="caution">
    <text evidence="1">The sequence shown here is derived from an EMBL/GenBank/DDBJ whole genome shotgun (WGS) entry which is preliminary data.</text>
</comment>
<dbReference type="AlphaFoldDB" id="A0A2V3IM54"/>
<organism evidence="1 2">
    <name type="scientific">Gracilariopsis chorda</name>
    <dbReference type="NCBI Taxonomy" id="448386"/>
    <lineage>
        <taxon>Eukaryota</taxon>
        <taxon>Rhodophyta</taxon>
        <taxon>Florideophyceae</taxon>
        <taxon>Rhodymeniophycidae</taxon>
        <taxon>Gracilariales</taxon>
        <taxon>Gracilariaceae</taxon>
        <taxon>Gracilariopsis</taxon>
    </lineage>
</organism>
<accession>A0A2V3IM54</accession>
<dbReference type="OrthoDB" id="5839at2759"/>
<reference evidence="1 2" key="1">
    <citation type="journal article" date="2018" name="Mol. Biol. Evol.">
        <title>Analysis of the draft genome of the red seaweed Gracilariopsis chorda provides insights into genome size evolution in Rhodophyta.</title>
        <authorList>
            <person name="Lee J."/>
            <person name="Yang E.C."/>
            <person name="Graf L."/>
            <person name="Yang J.H."/>
            <person name="Qiu H."/>
            <person name="Zel Zion U."/>
            <person name="Chan C.X."/>
            <person name="Stephens T.G."/>
            <person name="Weber A.P.M."/>
            <person name="Boo G.H."/>
            <person name="Boo S.M."/>
            <person name="Kim K.M."/>
            <person name="Shin Y."/>
            <person name="Jung M."/>
            <person name="Lee S.J."/>
            <person name="Yim H.S."/>
            <person name="Lee J.H."/>
            <person name="Bhattacharya D."/>
            <person name="Yoon H.S."/>
        </authorList>
    </citation>
    <scope>NUCLEOTIDE SEQUENCE [LARGE SCALE GENOMIC DNA]</scope>
    <source>
        <strain evidence="1 2">SKKU-2015</strain>
        <tissue evidence="1">Whole body</tissue>
    </source>
</reference>
<dbReference type="Gene3D" id="3.30.230.90">
    <property type="match status" value="1"/>
</dbReference>
<dbReference type="Proteomes" id="UP000247409">
    <property type="component" value="Unassembled WGS sequence"/>
</dbReference>
<dbReference type="GO" id="GO:0000502">
    <property type="term" value="C:proteasome complex"/>
    <property type="evidence" value="ECO:0007669"/>
    <property type="project" value="UniProtKB-KW"/>
</dbReference>
<dbReference type="PANTHER" id="PTHR31051:SF1">
    <property type="entry name" value="PROTEASOME ASSEMBLY CHAPERONE 3"/>
    <property type="match status" value="1"/>
</dbReference>
<dbReference type="Pfam" id="PF10178">
    <property type="entry name" value="PAC3"/>
    <property type="match status" value="1"/>
</dbReference>